<accession>A0A0F8Z863</accession>
<dbReference type="AlphaFoldDB" id="A0A0F8Z863"/>
<reference evidence="1" key="1">
    <citation type="journal article" date="2015" name="Nature">
        <title>Complex archaea that bridge the gap between prokaryotes and eukaryotes.</title>
        <authorList>
            <person name="Spang A."/>
            <person name="Saw J.H."/>
            <person name="Jorgensen S.L."/>
            <person name="Zaremba-Niedzwiedzka K."/>
            <person name="Martijn J."/>
            <person name="Lind A.E."/>
            <person name="van Eijk R."/>
            <person name="Schleper C."/>
            <person name="Guy L."/>
            <person name="Ettema T.J."/>
        </authorList>
    </citation>
    <scope>NUCLEOTIDE SEQUENCE</scope>
</reference>
<name>A0A0F8Z863_9ZZZZ</name>
<protein>
    <submittedName>
        <fullName evidence="1">Uncharacterized protein</fullName>
    </submittedName>
</protein>
<sequence length="112" mass="12714">MDEKKRLQEWLEEVISYGVEPLRRLRFKEEDGRGSVIFCTGTHSYHLSFTETYLGCTASSRTQRPGESWTRGSDLPDGKFSRETFDKIIRAVLAYEVVDLAPVVEPVAVSAN</sequence>
<comment type="caution">
    <text evidence="1">The sequence shown here is derived from an EMBL/GenBank/DDBJ whole genome shotgun (WGS) entry which is preliminary data.</text>
</comment>
<organism evidence="1">
    <name type="scientific">marine sediment metagenome</name>
    <dbReference type="NCBI Taxonomy" id="412755"/>
    <lineage>
        <taxon>unclassified sequences</taxon>
        <taxon>metagenomes</taxon>
        <taxon>ecological metagenomes</taxon>
    </lineage>
</organism>
<proteinExistence type="predicted"/>
<evidence type="ECO:0000313" key="1">
    <source>
        <dbReference type="EMBL" id="KKK62604.1"/>
    </source>
</evidence>
<gene>
    <name evidence="1" type="ORF">LCGC14_3002680</name>
</gene>
<dbReference type="EMBL" id="LAZR01061914">
    <property type="protein sequence ID" value="KKK62604.1"/>
    <property type="molecule type" value="Genomic_DNA"/>
</dbReference>